<dbReference type="AlphaFoldDB" id="A0A9J6GK35"/>
<dbReference type="OrthoDB" id="7410490at2759"/>
<evidence type="ECO:0000256" key="1">
    <source>
        <dbReference type="SAM" id="Coils"/>
    </source>
</evidence>
<evidence type="ECO:0000313" key="3">
    <source>
        <dbReference type="Proteomes" id="UP000821853"/>
    </source>
</evidence>
<evidence type="ECO:0000313" key="2">
    <source>
        <dbReference type="EMBL" id="KAH9374808.1"/>
    </source>
</evidence>
<comment type="caution">
    <text evidence="2">The sequence shown here is derived from an EMBL/GenBank/DDBJ whole genome shotgun (WGS) entry which is preliminary data.</text>
</comment>
<sequence length="158" mass="18118">MSSLERQSSVSSQGCPFCNEAKTAATQNQQLLKAAQDDLKATQNELLRVKMELRKAEELEEELKAAKLKVLQITRELELMKEVADTLRKKAGTQFSIERFKHSDEDVRFYTGLPSYTVFQFLVMFLQPWLTTGECENLVHTSFRPTKSRQTKESHSGK</sequence>
<dbReference type="VEuPathDB" id="VectorBase:HLOH_057843"/>
<name>A0A9J6GK35_HAELO</name>
<reference evidence="2 3" key="1">
    <citation type="journal article" date="2020" name="Cell">
        <title>Large-Scale Comparative Analyses of Tick Genomes Elucidate Their Genetic Diversity and Vector Capacities.</title>
        <authorList>
            <consortium name="Tick Genome and Microbiome Consortium (TIGMIC)"/>
            <person name="Jia N."/>
            <person name="Wang J."/>
            <person name="Shi W."/>
            <person name="Du L."/>
            <person name="Sun Y."/>
            <person name="Zhan W."/>
            <person name="Jiang J.F."/>
            <person name="Wang Q."/>
            <person name="Zhang B."/>
            <person name="Ji P."/>
            <person name="Bell-Sakyi L."/>
            <person name="Cui X.M."/>
            <person name="Yuan T.T."/>
            <person name="Jiang B.G."/>
            <person name="Yang W.F."/>
            <person name="Lam T.T."/>
            <person name="Chang Q.C."/>
            <person name="Ding S.J."/>
            <person name="Wang X.J."/>
            <person name="Zhu J.G."/>
            <person name="Ruan X.D."/>
            <person name="Zhao L."/>
            <person name="Wei J.T."/>
            <person name="Ye R.Z."/>
            <person name="Que T.C."/>
            <person name="Du C.H."/>
            <person name="Zhou Y.H."/>
            <person name="Cheng J.X."/>
            <person name="Dai P.F."/>
            <person name="Guo W.B."/>
            <person name="Han X.H."/>
            <person name="Huang E.J."/>
            <person name="Li L.F."/>
            <person name="Wei W."/>
            <person name="Gao Y.C."/>
            <person name="Liu J.Z."/>
            <person name="Shao H.Z."/>
            <person name="Wang X."/>
            <person name="Wang C.C."/>
            <person name="Yang T.C."/>
            <person name="Huo Q.B."/>
            <person name="Li W."/>
            <person name="Chen H.Y."/>
            <person name="Chen S.E."/>
            <person name="Zhou L.G."/>
            <person name="Ni X.B."/>
            <person name="Tian J.H."/>
            <person name="Sheng Y."/>
            <person name="Liu T."/>
            <person name="Pan Y.S."/>
            <person name="Xia L.Y."/>
            <person name="Li J."/>
            <person name="Zhao F."/>
            <person name="Cao W.C."/>
        </authorList>
    </citation>
    <scope>NUCLEOTIDE SEQUENCE [LARGE SCALE GENOMIC DNA]</scope>
    <source>
        <strain evidence="2">HaeL-2018</strain>
    </source>
</reference>
<gene>
    <name evidence="2" type="ORF">HPB48_020609</name>
</gene>
<dbReference type="Proteomes" id="UP000821853">
    <property type="component" value="Chromosome 5"/>
</dbReference>
<accession>A0A9J6GK35</accession>
<protein>
    <submittedName>
        <fullName evidence="2">Uncharacterized protein</fullName>
    </submittedName>
</protein>
<organism evidence="2 3">
    <name type="scientific">Haemaphysalis longicornis</name>
    <name type="common">Bush tick</name>
    <dbReference type="NCBI Taxonomy" id="44386"/>
    <lineage>
        <taxon>Eukaryota</taxon>
        <taxon>Metazoa</taxon>
        <taxon>Ecdysozoa</taxon>
        <taxon>Arthropoda</taxon>
        <taxon>Chelicerata</taxon>
        <taxon>Arachnida</taxon>
        <taxon>Acari</taxon>
        <taxon>Parasitiformes</taxon>
        <taxon>Ixodida</taxon>
        <taxon>Ixodoidea</taxon>
        <taxon>Ixodidae</taxon>
        <taxon>Haemaphysalinae</taxon>
        <taxon>Haemaphysalis</taxon>
    </lineage>
</organism>
<dbReference type="EMBL" id="JABSTR010000007">
    <property type="protein sequence ID" value="KAH9374808.1"/>
    <property type="molecule type" value="Genomic_DNA"/>
</dbReference>
<feature type="coiled-coil region" evidence="1">
    <location>
        <begin position="25"/>
        <end position="76"/>
    </location>
</feature>
<proteinExistence type="predicted"/>
<keyword evidence="3" id="KW-1185">Reference proteome</keyword>
<keyword evidence="1" id="KW-0175">Coiled coil</keyword>